<dbReference type="Proteomes" id="UP000010802">
    <property type="component" value="Chromosome"/>
</dbReference>
<dbReference type="eggNOG" id="COG2856">
    <property type="taxonomic scope" value="Bacteria"/>
</dbReference>
<gene>
    <name evidence="1" type="ordered locus">TEPIRE1_1852</name>
</gene>
<dbReference type="KEGG" id="tae:TepiRe1_1852"/>
<dbReference type="HOGENOM" id="CLU_1824391_0_0_9"/>
<keyword evidence="2" id="KW-1185">Reference proteome</keyword>
<dbReference type="PATRIC" id="fig|1209989.3.peg.2133"/>
<reference evidence="2" key="1">
    <citation type="journal article" date="2013" name="Genome Announc.">
        <title>First genome sequence of a syntrophic acetate-oxidizing bacterium, Tepidanaerobacter acetatoxydans strain Re1.</title>
        <authorList>
            <person name="Manzoor S."/>
            <person name="Bongcam-Rudloff E."/>
            <person name="Schnurer A."/>
            <person name="Muller B."/>
        </authorList>
    </citation>
    <scope>NUCLEOTIDE SEQUENCE [LARGE SCALE GENOMIC DNA]</scope>
    <source>
        <strain evidence="2">Re1</strain>
    </source>
</reference>
<evidence type="ECO:0008006" key="3">
    <source>
        <dbReference type="Google" id="ProtNLM"/>
    </source>
</evidence>
<dbReference type="OrthoDB" id="9803188at2"/>
<protein>
    <recommendedName>
        <fullName evidence="3">IrrE N-terminal-like domain-containing protein</fullName>
    </recommendedName>
</protein>
<name>L0S0I8_TEPAE</name>
<proteinExistence type="predicted"/>
<accession>L0S0I8</accession>
<dbReference type="AlphaFoldDB" id="L0S0I8"/>
<dbReference type="RefSeq" id="WP_015295585.1">
    <property type="nucleotide sequence ID" value="NC_015519.1"/>
</dbReference>
<organism evidence="1 2">
    <name type="scientific">Tepidanaerobacter acetatoxydans (strain DSM 21804 / JCM 16047 / Re1)</name>
    <dbReference type="NCBI Taxonomy" id="1209989"/>
    <lineage>
        <taxon>Bacteria</taxon>
        <taxon>Bacillati</taxon>
        <taxon>Bacillota</taxon>
        <taxon>Clostridia</taxon>
        <taxon>Thermosediminibacterales</taxon>
        <taxon>Tepidanaerobacteraceae</taxon>
        <taxon>Tepidanaerobacter</taxon>
    </lineage>
</organism>
<evidence type="ECO:0000313" key="1">
    <source>
        <dbReference type="EMBL" id="CCP26651.1"/>
    </source>
</evidence>
<sequence>MYLQMLEKAIMLLQKYSITEFPIRIDVIDEITFKEGIKLQITKYLKKAFYYEDSKEKIIYLGHKVKATYQQREYILHETAHMYHCGNTALLPHLVVDKNESQAEDFEREFLLRQSRSPNMTFEMLVDLYYEDSTHRVRWSN</sequence>
<dbReference type="EMBL" id="HF563609">
    <property type="protein sequence ID" value="CCP26651.1"/>
    <property type="molecule type" value="Genomic_DNA"/>
</dbReference>
<evidence type="ECO:0000313" key="2">
    <source>
        <dbReference type="Proteomes" id="UP000010802"/>
    </source>
</evidence>